<dbReference type="Gene3D" id="2.20.140.10">
    <property type="entry name" value="WGR domain"/>
    <property type="match status" value="1"/>
</dbReference>
<comment type="caution">
    <text evidence="2">The sequence shown here is derived from an EMBL/GenBank/DDBJ whole genome shotgun (WGS) entry which is preliminary data.</text>
</comment>
<dbReference type="CDD" id="cd07996">
    <property type="entry name" value="WGR_MMR_like"/>
    <property type="match status" value="1"/>
</dbReference>
<sequence>MTGRPTRRSAAMGQSSLFPIAATLQRICPERNEWRYYRLSLEPDLFGGTALVRHWGRIGTAGVRRPKLYADEGVAANELAALIRYRRKRGYVLLD</sequence>
<dbReference type="SMART" id="SM00773">
    <property type="entry name" value="WGR"/>
    <property type="match status" value="1"/>
</dbReference>
<evidence type="ECO:0000259" key="1">
    <source>
        <dbReference type="PROSITE" id="PS51977"/>
    </source>
</evidence>
<reference evidence="2 3" key="1">
    <citation type="submission" date="2020-04" db="EMBL/GenBank/DDBJ databases">
        <title>Description of novel Gluconacetobacter.</title>
        <authorList>
            <person name="Sombolestani A."/>
        </authorList>
    </citation>
    <scope>NUCLEOTIDE SEQUENCE [LARGE SCALE GENOMIC DNA]</scope>
    <source>
        <strain evidence="2 3">LMG 7603</strain>
    </source>
</reference>
<protein>
    <submittedName>
        <fullName evidence="2">WGR domain-containing protein</fullName>
    </submittedName>
</protein>
<dbReference type="InterPro" id="IPR036930">
    <property type="entry name" value="WGR_dom_sf"/>
</dbReference>
<dbReference type="InterPro" id="IPR008893">
    <property type="entry name" value="WGR_domain"/>
</dbReference>
<dbReference type="PROSITE" id="PS51977">
    <property type="entry name" value="WGR"/>
    <property type="match status" value="1"/>
</dbReference>
<proteinExistence type="predicted"/>
<dbReference type="SUPFAM" id="SSF142921">
    <property type="entry name" value="WGR domain-like"/>
    <property type="match status" value="1"/>
</dbReference>
<organism evidence="2 3">
    <name type="scientific">Gluconacetobacter diazotrophicus</name>
    <name type="common">Acetobacter diazotrophicus</name>
    <dbReference type="NCBI Taxonomy" id="33996"/>
    <lineage>
        <taxon>Bacteria</taxon>
        <taxon>Pseudomonadati</taxon>
        <taxon>Pseudomonadota</taxon>
        <taxon>Alphaproteobacteria</taxon>
        <taxon>Acetobacterales</taxon>
        <taxon>Acetobacteraceae</taxon>
        <taxon>Gluconacetobacter</taxon>
    </lineage>
</organism>
<dbReference type="Proteomes" id="UP000550787">
    <property type="component" value="Unassembled WGS sequence"/>
</dbReference>
<name>A0A7W4NPE8_GLUDI</name>
<gene>
    <name evidence="2" type="ORF">HLH33_17740</name>
</gene>
<feature type="domain" description="WGR" evidence="1">
    <location>
        <begin position="14"/>
        <end position="95"/>
    </location>
</feature>
<dbReference type="InterPro" id="IPR049809">
    <property type="entry name" value="YehF/YfeS-like_WGR"/>
</dbReference>
<evidence type="ECO:0000313" key="3">
    <source>
        <dbReference type="Proteomes" id="UP000550787"/>
    </source>
</evidence>
<dbReference type="AlphaFoldDB" id="A0A7W4NPE8"/>
<evidence type="ECO:0000313" key="2">
    <source>
        <dbReference type="EMBL" id="MBB2158115.1"/>
    </source>
</evidence>
<dbReference type="Pfam" id="PF05406">
    <property type="entry name" value="WGR"/>
    <property type="match status" value="1"/>
</dbReference>
<accession>A0A7W4NPE8</accession>
<dbReference type="EMBL" id="JABEQG010000058">
    <property type="protein sequence ID" value="MBB2158115.1"/>
    <property type="molecule type" value="Genomic_DNA"/>
</dbReference>